<sequence length="209" mass="24344">MTLHPKNRVNRTRNLSSWRNRDSTYLTTEINIPADFMNKKGKHERHHSSSARAPSTCLSLLLGVDVEPTNSKGITSKSLIDYLVTNLKPEIYVRYLLKIRISDHYAQLLSFTLASTNFECPSSCTGKISTDYSLEYLKDALETFDWHVVYDLANDVDAAFNLFYAVFLKLFEECYSIRTQKPQKRDSHYVRTWLTHEMIELEKKLNEYS</sequence>
<name>A0ABD2NL67_9CUCU</name>
<dbReference type="Proteomes" id="UP001516400">
    <property type="component" value="Unassembled WGS sequence"/>
</dbReference>
<dbReference type="AlphaFoldDB" id="A0ABD2NL67"/>
<protein>
    <submittedName>
        <fullName evidence="1">Uncharacterized protein</fullName>
    </submittedName>
</protein>
<evidence type="ECO:0000313" key="2">
    <source>
        <dbReference type="Proteomes" id="UP001516400"/>
    </source>
</evidence>
<accession>A0ABD2NL67</accession>
<comment type="caution">
    <text evidence="1">The sequence shown here is derived from an EMBL/GenBank/DDBJ whole genome shotgun (WGS) entry which is preliminary data.</text>
</comment>
<reference evidence="1 2" key="1">
    <citation type="journal article" date="2021" name="BMC Biol.">
        <title>Horizontally acquired antibacterial genes associated with adaptive radiation of ladybird beetles.</title>
        <authorList>
            <person name="Li H.S."/>
            <person name="Tang X.F."/>
            <person name="Huang Y.H."/>
            <person name="Xu Z.Y."/>
            <person name="Chen M.L."/>
            <person name="Du X.Y."/>
            <person name="Qiu B.Y."/>
            <person name="Chen P.T."/>
            <person name="Zhang W."/>
            <person name="Slipinski A."/>
            <person name="Escalona H.E."/>
            <person name="Waterhouse R.M."/>
            <person name="Zwick A."/>
            <person name="Pang H."/>
        </authorList>
    </citation>
    <scope>NUCLEOTIDE SEQUENCE [LARGE SCALE GENOMIC DNA]</scope>
    <source>
        <strain evidence="1">SYSU2018</strain>
    </source>
</reference>
<organism evidence="1 2">
    <name type="scientific">Cryptolaemus montrouzieri</name>
    <dbReference type="NCBI Taxonomy" id="559131"/>
    <lineage>
        <taxon>Eukaryota</taxon>
        <taxon>Metazoa</taxon>
        <taxon>Ecdysozoa</taxon>
        <taxon>Arthropoda</taxon>
        <taxon>Hexapoda</taxon>
        <taxon>Insecta</taxon>
        <taxon>Pterygota</taxon>
        <taxon>Neoptera</taxon>
        <taxon>Endopterygota</taxon>
        <taxon>Coleoptera</taxon>
        <taxon>Polyphaga</taxon>
        <taxon>Cucujiformia</taxon>
        <taxon>Coccinelloidea</taxon>
        <taxon>Coccinellidae</taxon>
        <taxon>Scymninae</taxon>
        <taxon>Scymnini</taxon>
        <taxon>Cryptolaemus</taxon>
    </lineage>
</organism>
<gene>
    <name evidence="1" type="ORF">HHI36_016684</name>
</gene>
<dbReference type="EMBL" id="JABFTP020000124">
    <property type="protein sequence ID" value="KAL3279170.1"/>
    <property type="molecule type" value="Genomic_DNA"/>
</dbReference>
<proteinExistence type="predicted"/>
<keyword evidence="2" id="KW-1185">Reference proteome</keyword>
<evidence type="ECO:0000313" key="1">
    <source>
        <dbReference type="EMBL" id="KAL3279170.1"/>
    </source>
</evidence>